<dbReference type="Proteomes" id="UP001221757">
    <property type="component" value="Unassembled WGS sequence"/>
</dbReference>
<reference evidence="2" key="1">
    <citation type="submission" date="2023-03" db="EMBL/GenBank/DDBJ databases">
        <title>Massive genome expansion in bonnet fungi (Mycena s.s.) driven by repeated elements and novel gene families across ecological guilds.</title>
        <authorList>
            <consortium name="Lawrence Berkeley National Laboratory"/>
            <person name="Harder C.B."/>
            <person name="Miyauchi S."/>
            <person name="Viragh M."/>
            <person name="Kuo A."/>
            <person name="Thoen E."/>
            <person name="Andreopoulos B."/>
            <person name="Lu D."/>
            <person name="Skrede I."/>
            <person name="Drula E."/>
            <person name="Henrissat B."/>
            <person name="Morin E."/>
            <person name="Kohler A."/>
            <person name="Barry K."/>
            <person name="LaButti K."/>
            <person name="Morin E."/>
            <person name="Salamov A."/>
            <person name="Lipzen A."/>
            <person name="Mereny Z."/>
            <person name="Hegedus B."/>
            <person name="Baldrian P."/>
            <person name="Stursova M."/>
            <person name="Weitz H."/>
            <person name="Taylor A."/>
            <person name="Grigoriev I.V."/>
            <person name="Nagy L.G."/>
            <person name="Martin F."/>
            <person name="Kauserud H."/>
        </authorList>
    </citation>
    <scope>NUCLEOTIDE SEQUENCE</scope>
    <source>
        <strain evidence="2">CBHHK067</strain>
    </source>
</reference>
<gene>
    <name evidence="2" type="ORF">B0H17DRAFT_1197029</name>
</gene>
<dbReference type="Gene3D" id="3.40.50.720">
    <property type="entry name" value="NAD(P)-binding Rossmann-like Domain"/>
    <property type="match status" value="1"/>
</dbReference>
<dbReference type="GO" id="GO:0006694">
    <property type="term" value="P:steroid biosynthetic process"/>
    <property type="evidence" value="ECO:0007669"/>
    <property type="project" value="InterPro"/>
</dbReference>
<name>A0AAD7DSC2_MYCRO</name>
<evidence type="ECO:0000313" key="3">
    <source>
        <dbReference type="Proteomes" id="UP001221757"/>
    </source>
</evidence>
<accession>A0AAD7DSC2</accession>
<evidence type="ECO:0000259" key="1">
    <source>
        <dbReference type="Pfam" id="PF01073"/>
    </source>
</evidence>
<dbReference type="InterPro" id="IPR002225">
    <property type="entry name" value="3Beta_OHSteriod_DH/Estase"/>
</dbReference>
<keyword evidence="3" id="KW-1185">Reference proteome</keyword>
<proteinExistence type="predicted"/>
<dbReference type="AlphaFoldDB" id="A0AAD7DSC2"/>
<dbReference type="EMBL" id="JARKIE010000027">
    <property type="protein sequence ID" value="KAJ7698038.1"/>
    <property type="molecule type" value="Genomic_DNA"/>
</dbReference>
<sequence length="314" mass="33725">MSPESYLIVGGGTPMGEAIVKLLLYRGETHVSILDAEPLADEQAAEFGERVRVFVPDSASVQATSEALGSVTCVIYARTLSTSAMSNILHPSASSAHHSSGLQMANERYALHTIDGFRNSISAIVEAAARQVVYVGTAATVFDGTERKLLREADAPYPAKAWLAELEPALQSERLILDSNGRNGLATTVIRPAAPNRHNIQYVTLDSERRRPMPHLSICDWSLADNTFVDNAAQAALLAAERLVPTHAWHAATVGRAFFISDDAPRPMSGLVRDILAAAAQPALPKSRSLGLGTMVLMLGGRDLLNKPRRRPSA</sequence>
<dbReference type="Pfam" id="PF01073">
    <property type="entry name" value="3Beta_HSD"/>
    <property type="match status" value="1"/>
</dbReference>
<comment type="caution">
    <text evidence="2">The sequence shown here is derived from an EMBL/GenBank/DDBJ whole genome shotgun (WGS) entry which is preliminary data.</text>
</comment>
<evidence type="ECO:0000313" key="2">
    <source>
        <dbReference type="EMBL" id="KAJ7698038.1"/>
    </source>
</evidence>
<dbReference type="GO" id="GO:0016616">
    <property type="term" value="F:oxidoreductase activity, acting on the CH-OH group of donors, NAD or NADP as acceptor"/>
    <property type="evidence" value="ECO:0007669"/>
    <property type="project" value="InterPro"/>
</dbReference>
<organism evidence="2 3">
    <name type="scientific">Mycena rosella</name>
    <name type="common">Pink bonnet</name>
    <name type="synonym">Agaricus rosellus</name>
    <dbReference type="NCBI Taxonomy" id="1033263"/>
    <lineage>
        <taxon>Eukaryota</taxon>
        <taxon>Fungi</taxon>
        <taxon>Dikarya</taxon>
        <taxon>Basidiomycota</taxon>
        <taxon>Agaricomycotina</taxon>
        <taxon>Agaricomycetes</taxon>
        <taxon>Agaricomycetidae</taxon>
        <taxon>Agaricales</taxon>
        <taxon>Marasmiineae</taxon>
        <taxon>Mycenaceae</taxon>
        <taxon>Mycena</taxon>
    </lineage>
</organism>
<protein>
    <submittedName>
        <fullName evidence="2">3-beta hydroxysteroid dehydrogenase/isomerase</fullName>
    </submittedName>
</protein>
<dbReference type="SUPFAM" id="SSF51735">
    <property type="entry name" value="NAD(P)-binding Rossmann-fold domains"/>
    <property type="match status" value="1"/>
</dbReference>
<dbReference type="InterPro" id="IPR036291">
    <property type="entry name" value="NAD(P)-bd_dom_sf"/>
</dbReference>
<feature type="domain" description="3-beta hydroxysteroid dehydrogenase/isomerase" evidence="1">
    <location>
        <begin position="7"/>
        <end position="272"/>
    </location>
</feature>